<name>A0A6J4KAG6_9BACT</name>
<reference evidence="1" key="1">
    <citation type="submission" date="2020-02" db="EMBL/GenBank/DDBJ databases">
        <authorList>
            <person name="Meier V. D."/>
        </authorList>
    </citation>
    <scope>NUCLEOTIDE SEQUENCE</scope>
    <source>
        <strain evidence="1">AVDCRST_MAG89</strain>
    </source>
</reference>
<protein>
    <submittedName>
        <fullName evidence="1">Uncharacterized protein</fullName>
    </submittedName>
</protein>
<dbReference type="AlphaFoldDB" id="A0A6J4KAG6"/>
<dbReference type="EMBL" id="CADCTV010000098">
    <property type="protein sequence ID" value="CAA9300437.1"/>
    <property type="molecule type" value="Genomic_DNA"/>
</dbReference>
<gene>
    <name evidence="1" type="ORF">AVDCRST_MAG89-431</name>
</gene>
<evidence type="ECO:0000313" key="1">
    <source>
        <dbReference type="EMBL" id="CAA9300437.1"/>
    </source>
</evidence>
<sequence length="53" mass="5515">MLHDGGSGAGAWGWGEECGSERNLCVQMSHAVAALSTLCFRLVCASFKVNAGE</sequence>
<accession>A0A6J4KAG6</accession>
<organism evidence="1">
    <name type="scientific">uncultured Gemmatimonadota bacterium</name>
    <dbReference type="NCBI Taxonomy" id="203437"/>
    <lineage>
        <taxon>Bacteria</taxon>
        <taxon>Pseudomonadati</taxon>
        <taxon>Gemmatimonadota</taxon>
        <taxon>environmental samples</taxon>
    </lineage>
</organism>
<proteinExistence type="predicted"/>